<sequence>MHSDRRKNTSPQAQPADVSPDTGLDRGFGQMLQQAAISSELIAELSVERDAGAVSLLEEALLQRWPVEGYGDIIRNPAAGLHALEADYGRFVADAEVLVRDLAQFDIAEVIDIRFPVGVRLEWSRFEHSDLMLGQLWLAEARMLEWLCDEAARVESLCRLARPYALARTALEMEAATGQTRRPQPPPVIFTVIC</sequence>
<accession>A0ABW2A584</accession>
<evidence type="ECO:0000313" key="2">
    <source>
        <dbReference type="EMBL" id="MFC6672604.1"/>
    </source>
</evidence>
<gene>
    <name evidence="2" type="ORF">ACFQDL_22920</name>
</gene>
<feature type="region of interest" description="Disordered" evidence="1">
    <location>
        <begin position="1"/>
        <end position="25"/>
    </location>
</feature>
<evidence type="ECO:0000313" key="3">
    <source>
        <dbReference type="Proteomes" id="UP001596422"/>
    </source>
</evidence>
<organism evidence="2 3">
    <name type="scientific">Marinobacterium aestuariivivens</name>
    <dbReference type="NCBI Taxonomy" id="1698799"/>
    <lineage>
        <taxon>Bacteria</taxon>
        <taxon>Pseudomonadati</taxon>
        <taxon>Pseudomonadota</taxon>
        <taxon>Gammaproteobacteria</taxon>
        <taxon>Oceanospirillales</taxon>
        <taxon>Oceanospirillaceae</taxon>
        <taxon>Marinobacterium</taxon>
    </lineage>
</organism>
<protein>
    <submittedName>
        <fullName evidence="2">Uncharacterized protein</fullName>
    </submittedName>
</protein>
<keyword evidence="3" id="KW-1185">Reference proteome</keyword>
<dbReference type="RefSeq" id="WP_379911035.1">
    <property type="nucleotide sequence ID" value="NZ_JBHSWE010000001.1"/>
</dbReference>
<dbReference type="EMBL" id="JBHSWE010000001">
    <property type="protein sequence ID" value="MFC6672604.1"/>
    <property type="molecule type" value="Genomic_DNA"/>
</dbReference>
<reference evidence="3" key="1">
    <citation type="journal article" date="2019" name="Int. J. Syst. Evol. Microbiol.">
        <title>The Global Catalogue of Microorganisms (GCM) 10K type strain sequencing project: providing services to taxonomists for standard genome sequencing and annotation.</title>
        <authorList>
            <consortium name="The Broad Institute Genomics Platform"/>
            <consortium name="The Broad Institute Genome Sequencing Center for Infectious Disease"/>
            <person name="Wu L."/>
            <person name="Ma J."/>
        </authorList>
    </citation>
    <scope>NUCLEOTIDE SEQUENCE [LARGE SCALE GENOMIC DNA]</scope>
    <source>
        <strain evidence="3">NBRC 111756</strain>
    </source>
</reference>
<proteinExistence type="predicted"/>
<evidence type="ECO:0000256" key="1">
    <source>
        <dbReference type="SAM" id="MobiDB-lite"/>
    </source>
</evidence>
<dbReference type="Proteomes" id="UP001596422">
    <property type="component" value="Unassembled WGS sequence"/>
</dbReference>
<comment type="caution">
    <text evidence="2">The sequence shown here is derived from an EMBL/GenBank/DDBJ whole genome shotgun (WGS) entry which is preliminary data.</text>
</comment>
<name>A0ABW2A584_9GAMM</name>